<dbReference type="SMART" id="SM00304">
    <property type="entry name" value="HAMP"/>
    <property type="match status" value="1"/>
</dbReference>
<dbReference type="PANTHER" id="PTHR43047">
    <property type="entry name" value="TWO-COMPONENT HISTIDINE PROTEIN KINASE"/>
    <property type="match status" value="1"/>
</dbReference>
<keyword evidence="12" id="KW-0902">Two-component regulatory system</keyword>
<evidence type="ECO:0000256" key="11">
    <source>
        <dbReference type="ARBA" id="ARBA00022989"/>
    </source>
</evidence>
<evidence type="ECO:0000256" key="6">
    <source>
        <dbReference type="ARBA" id="ARBA00022553"/>
    </source>
</evidence>
<feature type="transmembrane region" description="Helical" evidence="17">
    <location>
        <begin position="289"/>
        <end position="310"/>
    </location>
</feature>
<gene>
    <name evidence="22" type="ORF">ACFPOB_14240</name>
</gene>
<dbReference type="PRINTS" id="PR00344">
    <property type="entry name" value="BCTRLSENSOR"/>
</dbReference>
<evidence type="ECO:0000259" key="18">
    <source>
        <dbReference type="PROSITE" id="PS50109"/>
    </source>
</evidence>
<dbReference type="Pfam" id="PF00672">
    <property type="entry name" value="HAMP"/>
    <property type="match status" value="1"/>
</dbReference>
<dbReference type="SUPFAM" id="SSF158472">
    <property type="entry name" value="HAMP domain-like"/>
    <property type="match status" value="1"/>
</dbReference>
<dbReference type="Gene3D" id="3.30.565.10">
    <property type="entry name" value="Histidine kinase-like ATPase, C-terminal domain"/>
    <property type="match status" value="1"/>
</dbReference>
<dbReference type="InterPro" id="IPR036097">
    <property type="entry name" value="HisK_dim/P_sf"/>
</dbReference>
<evidence type="ECO:0000313" key="23">
    <source>
        <dbReference type="Proteomes" id="UP001596053"/>
    </source>
</evidence>
<evidence type="ECO:0000256" key="5">
    <source>
        <dbReference type="ARBA" id="ARBA00022519"/>
    </source>
</evidence>
<evidence type="ECO:0000256" key="15">
    <source>
        <dbReference type="PROSITE-ProRule" id="PRU00169"/>
    </source>
</evidence>
<evidence type="ECO:0000256" key="13">
    <source>
        <dbReference type="ARBA" id="ARBA00023136"/>
    </source>
</evidence>
<dbReference type="InterPro" id="IPR004358">
    <property type="entry name" value="Sig_transdc_His_kin-like_C"/>
</dbReference>
<dbReference type="Gene3D" id="3.30.450.20">
    <property type="entry name" value="PAS domain"/>
    <property type="match status" value="1"/>
</dbReference>
<dbReference type="SMART" id="SM00448">
    <property type="entry name" value="REC"/>
    <property type="match status" value="1"/>
</dbReference>
<dbReference type="InterPro" id="IPR036890">
    <property type="entry name" value="HATPase_C_sf"/>
</dbReference>
<evidence type="ECO:0000313" key="22">
    <source>
        <dbReference type="EMBL" id="MFC5420722.1"/>
    </source>
</evidence>
<dbReference type="Pfam" id="PF00512">
    <property type="entry name" value="HisKA"/>
    <property type="match status" value="1"/>
</dbReference>
<reference evidence="23" key="1">
    <citation type="journal article" date="2019" name="Int. J. Syst. Evol. Microbiol.">
        <title>The Global Catalogue of Microorganisms (GCM) 10K type strain sequencing project: providing services to taxonomists for standard genome sequencing and annotation.</title>
        <authorList>
            <consortium name="The Broad Institute Genomics Platform"/>
            <consortium name="The Broad Institute Genome Sequencing Center for Infectious Disease"/>
            <person name="Wu L."/>
            <person name="Ma J."/>
        </authorList>
    </citation>
    <scope>NUCLEOTIDE SEQUENCE [LARGE SCALE GENOMIC DNA]</scope>
    <source>
        <strain evidence="23">NCAIM B.01391</strain>
    </source>
</reference>
<sequence>MTAPDTAADSGPPRRRSELVRKYAIFVGVAICLALGLNTAIATFFAFSDQRALLVRVQQEQARAAAQRIGAFVAGIMEHLDWSSQSGASANSPEERRLDGLRLMRQAPAVLELRQIDQAGREQLSLSRSARDRVGSGTDWSTDPGFRAALVRGSHYGEVDFRRGSEPHMVLLRRAASPPQWVARATVNLVFIRELVSRLKVGEAGRAYIVTRSGRLIAHPDLRFVLRNTNLAGLVGAHEAAGAPGAGLSVVDIEGRRVLSVMAAVPDLDWNVVIDLPESEAFAPIHASILRSLVLLALALLVAVLAGIALSRKLVAPIKTLGEGAARIGRGELDARIDIRTGDELQQLGEQFNVMAARLAESRAALEDKVAERTADLAKALQLASAGQKKAEEATRAKSRFLAVVGHDIRTPLSGVLGVLELIDRRRLSQRDRRLIAMAATSGEALVDLANATLDLSRLEAGIEGIDRRDFDLGALLNAAVALMRPQAEQKGLALTLRPPPAVLRLHGDAGKIHRILINLLRNAISFTEQGEIVLGSELQRVFSPEGLELTLEVRDTGIGIDPAMQPRIFQDFVQVDPETGRRNGGVGLGLAICAKLAELMGGSISVISQKGEGSTFLVKLPIAAARAAARPGEVTAGQLQRVLVVDDDPVTREVARLMVGKAGHKVQAAASGEAALKTLGKRSFDLVLLDMHMGGIDGVETARAIRGLPGIAQPRIVALTADVSPQTMRRMRAVGLTTILSKPITSVALLQVIGHGERHGGRSPNVALSGDGPVDAGFFRAQRSLIGEARTRQLVTLFASVSETILTGMQAASRAADRAELRRLAHQLASSAGAVGLGRLFALASALERDARDTGREALAAAVEMLGQARDEALDAVTELAGEAPAAPPSSQTSRSTGTPIL</sequence>
<keyword evidence="23" id="KW-1185">Reference proteome</keyword>
<evidence type="ECO:0000259" key="21">
    <source>
        <dbReference type="PROSITE" id="PS50894"/>
    </source>
</evidence>
<dbReference type="Pfam" id="PF02518">
    <property type="entry name" value="HATPase_c"/>
    <property type="match status" value="1"/>
</dbReference>
<dbReference type="InterPro" id="IPR036641">
    <property type="entry name" value="HPT_dom_sf"/>
</dbReference>
<feature type="domain" description="Histidine kinase" evidence="18">
    <location>
        <begin position="404"/>
        <end position="625"/>
    </location>
</feature>
<dbReference type="PROSITE" id="PS50110">
    <property type="entry name" value="RESPONSE_REGULATORY"/>
    <property type="match status" value="1"/>
</dbReference>
<dbReference type="EC" id="2.7.13.3" evidence="3"/>
<keyword evidence="6 15" id="KW-0597">Phosphoprotein</keyword>
<feature type="compositionally biased region" description="Polar residues" evidence="16">
    <location>
        <begin position="890"/>
        <end position="903"/>
    </location>
</feature>
<comment type="catalytic activity">
    <reaction evidence="1">
        <text>ATP + protein L-histidine = ADP + protein N-phospho-L-histidine.</text>
        <dbReference type="EC" id="2.7.13.3"/>
    </reaction>
</comment>
<keyword evidence="11 17" id="KW-1133">Transmembrane helix</keyword>
<evidence type="ECO:0000259" key="20">
    <source>
        <dbReference type="PROSITE" id="PS50885"/>
    </source>
</evidence>
<protein>
    <recommendedName>
        <fullName evidence="3">histidine kinase</fullName>
        <ecNumber evidence="3">2.7.13.3</ecNumber>
    </recommendedName>
</protein>
<dbReference type="Pfam" id="PF01627">
    <property type="entry name" value="Hpt"/>
    <property type="match status" value="1"/>
</dbReference>
<dbReference type="Gene3D" id="3.40.50.2300">
    <property type="match status" value="1"/>
</dbReference>
<keyword evidence="10 22" id="KW-0547">Nucleotide-binding</keyword>
<dbReference type="InterPro" id="IPR003660">
    <property type="entry name" value="HAMP_dom"/>
</dbReference>
<dbReference type="CDD" id="cd12912">
    <property type="entry name" value="PDC2_MCP_like"/>
    <property type="match status" value="1"/>
</dbReference>
<dbReference type="Gene3D" id="6.10.340.10">
    <property type="match status" value="1"/>
</dbReference>
<dbReference type="InterPro" id="IPR001789">
    <property type="entry name" value="Sig_transdc_resp-reg_receiver"/>
</dbReference>
<evidence type="ECO:0000256" key="9">
    <source>
        <dbReference type="ARBA" id="ARBA00022777"/>
    </source>
</evidence>
<feature type="transmembrane region" description="Helical" evidence="17">
    <location>
        <begin position="23"/>
        <end position="47"/>
    </location>
</feature>
<evidence type="ECO:0000256" key="1">
    <source>
        <dbReference type="ARBA" id="ARBA00000085"/>
    </source>
</evidence>
<dbReference type="Gene3D" id="1.10.287.130">
    <property type="match status" value="1"/>
</dbReference>
<evidence type="ECO:0000256" key="16">
    <source>
        <dbReference type="SAM" id="MobiDB-lite"/>
    </source>
</evidence>
<feature type="domain" description="HAMP" evidence="20">
    <location>
        <begin position="312"/>
        <end position="364"/>
    </location>
</feature>
<evidence type="ECO:0000259" key="19">
    <source>
        <dbReference type="PROSITE" id="PS50110"/>
    </source>
</evidence>
<dbReference type="InterPro" id="IPR003661">
    <property type="entry name" value="HisK_dim/P_dom"/>
</dbReference>
<evidence type="ECO:0000256" key="7">
    <source>
        <dbReference type="ARBA" id="ARBA00022679"/>
    </source>
</evidence>
<comment type="subcellular location">
    <subcellularLocation>
        <location evidence="2">Cell inner membrane</location>
        <topology evidence="2">Multi-pass membrane protein</topology>
    </subcellularLocation>
</comment>
<dbReference type="InterPro" id="IPR008207">
    <property type="entry name" value="Sig_transdc_His_kin_Hpt_dom"/>
</dbReference>
<dbReference type="EMBL" id="JBHSLW010000019">
    <property type="protein sequence ID" value="MFC5420722.1"/>
    <property type="molecule type" value="Genomic_DNA"/>
</dbReference>
<evidence type="ECO:0000256" key="14">
    <source>
        <dbReference type="PROSITE-ProRule" id="PRU00110"/>
    </source>
</evidence>
<keyword evidence="4" id="KW-1003">Cell membrane</keyword>
<feature type="modified residue" description="Phosphohistidine" evidence="14">
    <location>
        <position position="827"/>
    </location>
</feature>
<dbReference type="PANTHER" id="PTHR43047:SF64">
    <property type="entry name" value="HISTIDINE KINASE CONTAINING CHEY-HOMOLOGOUS RECEIVER DOMAIN AND PAS DOMAIN-RELATED"/>
    <property type="match status" value="1"/>
</dbReference>
<evidence type="ECO:0000256" key="10">
    <source>
        <dbReference type="ARBA" id="ARBA00022840"/>
    </source>
</evidence>
<dbReference type="SUPFAM" id="SSF55874">
    <property type="entry name" value="ATPase domain of HSP90 chaperone/DNA topoisomerase II/histidine kinase"/>
    <property type="match status" value="1"/>
</dbReference>
<dbReference type="CDD" id="cd17546">
    <property type="entry name" value="REC_hyHK_CKI1_RcsC-like"/>
    <property type="match status" value="1"/>
</dbReference>
<keyword evidence="13 17" id="KW-0472">Membrane</keyword>
<keyword evidence="7" id="KW-0808">Transferase</keyword>
<evidence type="ECO:0000256" key="17">
    <source>
        <dbReference type="SAM" id="Phobius"/>
    </source>
</evidence>
<evidence type="ECO:0000256" key="12">
    <source>
        <dbReference type="ARBA" id="ARBA00023012"/>
    </source>
</evidence>
<dbReference type="CDD" id="cd00082">
    <property type="entry name" value="HisKA"/>
    <property type="match status" value="1"/>
</dbReference>
<dbReference type="InterPro" id="IPR011006">
    <property type="entry name" value="CheY-like_superfamily"/>
</dbReference>
<keyword evidence="9" id="KW-0418">Kinase</keyword>
<evidence type="ECO:0000256" key="4">
    <source>
        <dbReference type="ARBA" id="ARBA00022475"/>
    </source>
</evidence>
<feature type="region of interest" description="Disordered" evidence="16">
    <location>
        <begin position="882"/>
        <end position="903"/>
    </location>
</feature>
<dbReference type="RefSeq" id="WP_377799121.1">
    <property type="nucleotide sequence ID" value="NZ_JBHSLW010000019.1"/>
</dbReference>
<feature type="domain" description="HPt" evidence="21">
    <location>
        <begin position="788"/>
        <end position="881"/>
    </location>
</feature>
<dbReference type="PROSITE" id="PS50109">
    <property type="entry name" value="HIS_KIN"/>
    <property type="match status" value="1"/>
</dbReference>
<dbReference type="CDD" id="cd06225">
    <property type="entry name" value="HAMP"/>
    <property type="match status" value="1"/>
</dbReference>
<dbReference type="SMART" id="SM00387">
    <property type="entry name" value="HATPase_c"/>
    <property type="match status" value="1"/>
</dbReference>
<dbReference type="InterPro" id="IPR005467">
    <property type="entry name" value="His_kinase_dom"/>
</dbReference>
<keyword evidence="8 17" id="KW-0812">Transmembrane</keyword>
<dbReference type="PROSITE" id="PS50885">
    <property type="entry name" value="HAMP"/>
    <property type="match status" value="1"/>
</dbReference>
<feature type="modified residue" description="4-aspartylphosphate" evidence="15">
    <location>
        <position position="691"/>
    </location>
</feature>
<dbReference type="SUPFAM" id="SSF52172">
    <property type="entry name" value="CheY-like"/>
    <property type="match status" value="1"/>
</dbReference>
<dbReference type="Pfam" id="PF00072">
    <property type="entry name" value="Response_reg"/>
    <property type="match status" value="1"/>
</dbReference>
<dbReference type="SMART" id="SM00388">
    <property type="entry name" value="HisKA"/>
    <property type="match status" value="1"/>
</dbReference>
<dbReference type="GO" id="GO:0005524">
    <property type="term" value="F:ATP binding"/>
    <property type="evidence" value="ECO:0007669"/>
    <property type="project" value="UniProtKB-KW"/>
</dbReference>
<keyword evidence="10 22" id="KW-0067">ATP-binding</keyword>
<keyword evidence="5" id="KW-0997">Cell inner membrane</keyword>
<organism evidence="22 23">
    <name type="scientific">Bosea eneae</name>
    <dbReference type="NCBI Taxonomy" id="151454"/>
    <lineage>
        <taxon>Bacteria</taxon>
        <taxon>Pseudomonadati</taxon>
        <taxon>Pseudomonadota</taxon>
        <taxon>Alphaproteobacteria</taxon>
        <taxon>Hyphomicrobiales</taxon>
        <taxon>Boseaceae</taxon>
        <taxon>Bosea</taxon>
    </lineage>
</organism>
<dbReference type="Proteomes" id="UP001596053">
    <property type="component" value="Unassembled WGS sequence"/>
</dbReference>
<name>A0ABW0IQY6_9HYPH</name>
<dbReference type="InterPro" id="IPR003594">
    <property type="entry name" value="HATPase_dom"/>
</dbReference>
<dbReference type="CDD" id="cd16922">
    <property type="entry name" value="HATPase_EvgS-ArcB-TorS-like"/>
    <property type="match status" value="1"/>
</dbReference>
<accession>A0ABW0IQY6</accession>
<dbReference type="SUPFAM" id="SSF47384">
    <property type="entry name" value="Homodimeric domain of signal transducing histidine kinase"/>
    <property type="match status" value="1"/>
</dbReference>
<evidence type="ECO:0000256" key="2">
    <source>
        <dbReference type="ARBA" id="ARBA00004429"/>
    </source>
</evidence>
<evidence type="ECO:0000256" key="8">
    <source>
        <dbReference type="ARBA" id="ARBA00022692"/>
    </source>
</evidence>
<feature type="domain" description="Response regulatory" evidence="19">
    <location>
        <begin position="642"/>
        <end position="758"/>
    </location>
</feature>
<comment type="caution">
    <text evidence="22">The sequence shown here is derived from an EMBL/GenBank/DDBJ whole genome shotgun (WGS) entry which is preliminary data.</text>
</comment>
<evidence type="ECO:0000256" key="3">
    <source>
        <dbReference type="ARBA" id="ARBA00012438"/>
    </source>
</evidence>
<dbReference type="PROSITE" id="PS50894">
    <property type="entry name" value="HPT"/>
    <property type="match status" value="1"/>
</dbReference>
<dbReference type="SUPFAM" id="SSF47226">
    <property type="entry name" value="Histidine-containing phosphotransfer domain, HPT domain"/>
    <property type="match status" value="1"/>
</dbReference>
<proteinExistence type="predicted"/>
<dbReference type="Gene3D" id="1.20.120.160">
    <property type="entry name" value="HPT domain"/>
    <property type="match status" value="1"/>
</dbReference>